<dbReference type="GO" id="GO:0043565">
    <property type="term" value="F:sequence-specific DNA binding"/>
    <property type="evidence" value="ECO:0007669"/>
    <property type="project" value="InterPro"/>
</dbReference>
<keyword evidence="6" id="KW-1185">Reference proteome</keyword>
<dbReference type="EMBL" id="FQVI01000009">
    <property type="protein sequence ID" value="SHE95881.1"/>
    <property type="molecule type" value="Genomic_DNA"/>
</dbReference>
<dbReference type="SMART" id="SM00342">
    <property type="entry name" value="HTH_ARAC"/>
    <property type="match status" value="1"/>
</dbReference>
<dbReference type="Proteomes" id="UP000184245">
    <property type="component" value="Unassembled WGS sequence"/>
</dbReference>
<dbReference type="InterPro" id="IPR018060">
    <property type="entry name" value="HTH_AraC"/>
</dbReference>
<sequence length="310" mass="36200">MYHQPIHPLCNPNTNTVSLNSYDLCISYVDRHDENTVEFPHSHPKEFEVYYVVEGELDNLVEGTPQNVKAGEFLFLNPGVKHGTLYKPEQRKVYITVVFNIYPRTSPYSNDYTVEFEPIHMDTFFKFAQKQSFLICKDNYNCSKYLPWMEEEAVTKEWGWFYMLKSHYTAFLLSIIRNFMPPTHTTSQAEATTLPIAFTKFLHANYQNKDLALKDLADHFYMTPRHANRLFKEYFGASLSKTLTQYRISYAKNYLLDTDYSVDEIADAVGFSSASTLSRLFKETEGINISEYRYLCKQQKLLAQNLDSQP</sequence>
<evidence type="ECO:0000313" key="6">
    <source>
        <dbReference type="Proteomes" id="UP000184245"/>
    </source>
</evidence>
<keyword evidence="3" id="KW-0804">Transcription</keyword>
<evidence type="ECO:0000256" key="3">
    <source>
        <dbReference type="ARBA" id="ARBA00023163"/>
    </source>
</evidence>
<dbReference type="GO" id="GO:0003700">
    <property type="term" value="F:DNA-binding transcription factor activity"/>
    <property type="evidence" value="ECO:0007669"/>
    <property type="project" value="InterPro"/>
</dbReference>
<name>A0A1M4XR10_9CLOT</name>
<evidence type="ECO:0000256" key="2">
    <source>
        <dbReference type="ARBA" id="ARBA00023125"/>
    </source>
</evidence>
<gene>
    <name evidence="5" type="ORF">SAMN02745158_02084</name>
</gene>
<dbReference type="Gene3D" id="1.10.10.60">
    <property type="entry name" value="Homeodomain-like"/>
    <property type="match status" value="2"/>
</dbReference>
<dbReference type="InterPro" id="IPR013096">
    <property type="entry name" value="Cupin_2"/>
</dbReference>
<dbReference type="PANTHER" id="PTHR43280:SF28">
    <property type="entry name" value="HTH-TYPE TRANSCRIPTIONAL ACTIVATOR RHAS"/>
    <property type="match status" value="1"/>
</dbReference>
<dbReference type="STRING" id="1122155.SAMN02745158_02084"/>
<evidence type="ECO:0000256" key="1">
    <source>
        <dbReference type="ARBA" id="ARBA00023015"/>
    </source>
</evidence>
<organism evidence="5 6">
    <name type="scientific">Lactonifactor longoviformis DSM 17459</name>
    <dbReference type="NCBI Taxonomy" id="1122155"/>
    <lineage>
        <taxon>Bacteria</taxon>
        <taxon>Bacillati</taxon>
        <taxon>Bacillota</taxon>
        <taxon>Clostridia</taxon>
        <taxon>Eubacteriales</taxon>
        <taxon>Clostridiaceae</taxon>
        <taxon>Lactonifactor</taxon>
    </lineage>
</organism>
<dbReference type="SUPFAM" id="SSF51182">
    <property type="entry name" value="RmlC-like cupins"/>
    <property type="match status" value="1"/>
</dbReference>
<dbReference type="Pfam" id="PF12833">
    <property type="entry name" value="HTH_18"/>
    <property type="match status" value="1"/>
</dbReference>
<keyword evidence="1" id="KW-0805">Transcription regulation</keyword>
<dbReference type="InterPro" id="IPR011051">
    <property type="entry name" value="RmlC_Cupin_sf"/>
</dbReference>
<dbReference type="PANTHER" id="PTHR43280">
    <property type="entry name" value="ARAC-FAMILY TRANSCRIPTIONAL REGULATOR"/>
    <property type="match status" value="1"/>
</dbReference>
<dbReference type="OrthoDB" id="9776971at2"/>
<dbReference type="PROSITE" id="PS01124">
    <property type="entry name" value="HTH_ARAC_FAMILY_2"/>
    <property type="match status" value="1"/>
</dbReference>
<evidence type="ECO:0000259" key="4">
    <source>
        <dbReference type="PROSITE" id="PS01124"/>
    </source>
</evidence>
<dbReference type="InterPro" id="IPR014710">
    <property type="entry name" value="RmlC-like_jellyroll"/>
</dbReference>
<proteinExistence type="predicted"/>
<reference evidence="5 6" key="1">
    <citation type="submission" date="2016-11" db="EMBL/GenBank/DDBJ databases">
        <authorList>
            <person name="Jaros S."/>
            <person name="Januszkiewicz K."/>
            <person name="Wedrychowicz H."/>
        </authorList>
    </citation>
    <scope>NUCLEOTIDE SEQUENCE [LARGE SCALE GENOMIC DNA]</scope>
    <source>
        <strain evidence="5 6">DSM 17459</strain>
    </source>
</reference>
<protein>
    <submittedName>
        <fullName evidence="5">AraC-type DNA-binding protein</fullName>
    </submittedName>
</protein>
<dbReference type="InterPro" id="IPR009057">
    <property type="entry name" value="Homeodomain-like_sf"/>
</dbReference>
<keyword evidence="2 5" id="KW-0238">DNA-binding</keyword>
<accession>A0A1M4XR10</accession>
<feature type="domain" description="HTH araC/xylS-type" evidence="4">
    <location>
        <begin position="196"/>
        <end position="295"/>
    </location>
</feature>
<dbReference type="AlphaFoldDB" id="A0A1M4XR10"/>
<dbReference type="Pfam" id="PF07883">
    <property type="entry name" value="Cupin_2"/>
    <property type="match status" value="1"/>
</dbReference>
<evidence type="ECO:0000313" key="5">
    <source>
        <dbReference type="EMBL" id="SHE95881.1"/>
    </source>
</evidence>
<dbReference type="Gene3D" id="2.60.120.10">
    <property type="entry name" value="Jelly Rolls"/>
    <property type="match status" value="1"/>
</dbReference>
<dbReference type="SUPFAM" id="SSF46689">
    <property type="entry name" value="Homeodomain-like"/>
    <property type="match status" value="1"/>
</dbReference>
<dbReference type="RefSeq" id="WP_072851382.1">
    <property type="nucleotide sequence ID" value="NZ_FQVI01000009.1"/>
</dbReference>